<dbReference type="RefSeq" id="WP_004965084.1">
    <property type="nucleotide sequence ID" value="NZ_GG753567.1"/>
</dbReference>
<keyword evidence="1" id="KW-0812">Transmembrane</keyword>
<evidence type="ECO:0000313" key="3">
    <source>
        <dbReference type="Proteomes" id="UP000005723"/>
    </source>
</evidence>
<name>D4E8J5_SEROD</name>
<dbReference type="EMBL" id="ADBY01000058">
    <property type="protein sequence ID" value="EFE93611.1"/>
    <property type="molecule type" value="Genomic_DNA"/>
</dbReference>
<dbReference type="Pfam" id="PF11045">
    <property type="entry name" value="YbjM"/>
    <property type="match status" value="1"/>
</dbReference>
<keyword evidence="3" id="KW-1185">Reference proteome</keyword>
<feature type="transmembrane region" description="Helical" evidence="1">
    <location>
        <begin position="34"/>
        <end position="51"/>
    </location>
</feature>
<dbReference type="OrthoDB" id="6540266at2"/>
<evidence type="ECO:0000256" key="1">
    <source>
        <dbReference type="SAM" id="Phobius"/>
    </source>
</evidence>
<feature type="transmembrane region" description="Helical" evidence="1">
    <location>
        <begin position="63"/>
        <end position="79"/>
    </location>
</feature>
<organism evidence="2 3">
    <name type="scientific">Serratia odorifera DSM 4582</name>
    <dbReference type="NCBI Taxonomy" id="667129"/>
    <lineage>
        <taxon>Bacteria</taxon>
        <taxon>Pseudomonadati</taxon>
        <taxon>Pseudomonadota</taxon>
        <taxon>Gammaproteobacteria</taxon>
        <taxon>Enterobacterales</taxon>
        <taxon>Yersiniaceae</taxon>
        <taxon>Serratia</taxon>
    </lineage>
</organism>
<evidence type="ECO:0000313" key="2">
    <source>
        <dbReference type="EMBL" id="EFE93611.1"/>
    </source>
</evidence>
<comment type="caution">
    <text evidence="2">The sequence shown here is derived from an EMBL/GenBank/DDBJ whole genome shotgun (WGS) entry which is preliminary data.</text>
</comment>
<dbReference type="Proteomes" id="UP000005723">
    <property type="component" value="Unassembled WGS sequence"/>
</dbReference>
<keyword evidence="1" id="KW-0472">Membrane</keyword>
<dbReference type="GO" id="GO:0016020">
    <property type="term" value="C:membrane"/>
    <property type="evidence" value="ECO:0007669"/>
    <property type="project" value="InterPro"/>
</dbReference>
<sequence>MAGYRDWLGVIGSFLLFGVMFFCQQSGIADHHQGKTGLLLFLIPGVIGSYLSGSKRLLAPLRGALYALPLCLLLRYFWLAPPPSFWQELAYGISAVFWCAFGAMLLLMVRTLLSPCLPSRRH</sequence>
<dbReference type="AlphaFoldDB" id="D4E8J5"/>
<proteinExistence type="predicted"/>
<gene>
    <name evidence="2" type="ORF">HMPREF0758_4495</name>
</gene>
<dbReference type="InterPro" id="IPR020368">
    <property type="entry name" value="Uncharacterised_YbjM"/>
</dbReference>
<reference evidence="2 3" key="1">
    <citation type="submission" date="2010-01" db="EMBL/GenBank/DDBJ databases">
        <authorList>
            <person name="Muzny D."/>
            <person name="Qin X."/>
            <person name="Deng J."/>
            <person name="Jiang H."/>
            <person name="Liu Y."/>
            <person name="Qu J."/>
            <person name="Song X.-Z."/>
            <person name="Zhang L."/>
            <person name="Thornton R."/>
            <person name="Coyle M."/>
            <person name="Francisco L."/>
            <person name="Jackson L."/>
            <person name="Javaid M."/>
            <person name="Korchina V."/>
            <person name="Kovar C."/>
            <person name="Mata R."/>
            <person name="Mathew T."/>
            <person name="Ngo R."/>
            <person name="Nguyen L."/>
            <person name="Nguyen N."/>
            <person name="Okwuonu G."/>
            <person name="Ongeri F."/>
            <person name="Pham C."/>
            <person name="Simmons D."/>
            <person name="Wilczek-Boney K."/>
            <person name="Hale W."/>
            <person name="Jakkamsetti A."/>
            <person name="Pham P."/>
            <person name="Ruth R."/>
            <person name="San Lucas F."/>
            <person name="Warren J."/>
            <person name="Zhang J."/>
            <person name="Zhao Z."/>
            <person name="Zhou C."/>
            <person name="Zhu D."/>
            <person name="Lee S."/>
            <person name="Bess C."/>
            <person name="Blankenburg K."/>
            <person name="Forbes L."/>
            <person name="Fu Q."/>
            <person name="Gubbala S."/>
            <person name="Hirani K."/>
            <person name="Jayaseelan J.C."/>
            <person name="Lara F."/>
            <person name="Munidasa M."/>
            <person name="Palculict T."/>
            <person name="Patil S."/>
            <person name="Pu L.-L."/>
            <person name="Saada N."/>
            <person name="Tang L."/>
            <person name="Weissenberger G."/>
            <person name="Zhu Y."/>
            <person name="Hemphill L."/>
            <person name="Shang Y."/>
            <person name="Youmans B."/>
            <person name="Ayvaz T."/>
            <person name="Ross M."/>
            <person name="Santibanez J."/>
            <person name="Aqrawi P."/>
            <person name="Gross S."/>
            <person name="Joshi V."/>
            <person name="Fowler G."/>
            <person name="Nazareth L."/>
            <person name="Reid J."/>
            <person name="Worley K."/>
            <person name="Petrosino J."/>
            <person name="Highlander S."/>
            <person name="Gibbs R."/>
        </authorList>
    </citation>
    <scope>NUCLEOTIDE SEQUENCE [LARGE SCALE GENOMIC DNA]</scope>
    <source>
        <strain evidence="2 3">DSM 4582</strain>
    </source>
</reference>
<accession>D4E8J5</accession>
<keyword evidence="1" id="KW-1133">Transmembrane helix</keyword>
<protein>
    <recommendedName>
        <fullName evidence="4">Inner membrane protein YbjM</fullName>
    </recommendedName>
</protein>
<evidence type="ECO:0008006" key="4">
    <source>
        <dbReference type="Google" id="ProtNLM"/>
    </source>
</evidence>
<feature type="transmembrane region" description="Helical" evidence="1">
    <location>
        <begin position="7"/>
        <end position="28"/>
    </location>
</feature>
<dbReference type="HOGENOM" id="CLU_140365_0_0_6"/>
<feature type="transmembrane region" description="Helical" evidence="1">
    <location>
        <begin position="91"/>
        <end position="113"/>
    </location>
</feature>